<organism evidence="2 3">
    <name type="scientific">Dictyostelium firmibasis</name>
    <dbReference type="NCBI Taxonomy" id="79012"/>
    <lineage>
        <taxon>Eukaryota</taxon>
        <taxon>Amoebozoa</taxon>
        <taxon>Evosea</taxon>
        <taxon>Eumycetozoa</taxon>
        <taxon>Dictyostelia</taxon>
        <taxon>Dictyosteliales</taxon>
        <taxon>Dictyosteliaceae</taxon>
        <taxon>Dictyostelium</taxon>
    </lineage>
</organism>
<keyword evidence="1" id="KW-1133">Transmembrane helix</keyword>
<feature type="transmembrane region" description="Helical" evidence="1">
    <location>
        <begin position="327"/>
        <end position="353"/>
    </location>
</feature>
<evidence type="ECO:0000313" key="3">
    <source>
        <dbReference type="Proteomes" id="UP001344447"/>
    </source>
</evidence>
<keyword evidence="3" id="KW-1185">Reference proteome</keyword>
<feature type="transmembrane region" description="Helical" evidence="1">
    <location>
        <begin position="282"/>
        <end position="307"/>
    </location>
</feature>
<keyword evidence="1" id="KW-0472">Membrane</keyword>
<feature type="transmembrane region" description="Helical" evidence="1">
    <location>
        <begin position="110"/>
        <end position="129"/>
    </location>
</feature>
<feature type="transmembrane region" description="Helical" evidence="1">
    <location>
        <begin position="20"/>
        <end position="45"/>
    </location>
</feature>
<comment type="caution">
    <text evidence="2">The sequence shown here is derived from an EMBL/GenBank/DDBJ whole genome shotgun (WGS) entry which is preliminary data.</text>
</comment>
<keyword evidence="1" id="KW-0812">Transmembrane</keyword>
<dbReference type="AlphaFoldDB" id="A0AAN7U2I8"/>
<gene>
    <name evidence="2" type="ORF">RB653_000577</name>
</gene>
<evidence type="ECO:0000313" key="2">
    <source>
        <dbReference type="EMBL" id="KAK5580557.1"/>
    </source>
</evidence>
<dbReference type="EMBL" id="JAVFKY010000002">
    <property type="protein sequence ID" value="KAK5580557.1"/>
    <property type="molecule type" value="Genomic_DNA"/>
</dbReference>
<name>A0AAN7U2I8_9MYCE</name>
<feature type="transmembrane region" description="Helical" evidence="1">
    <location>
        <begin position="205"/>
        <end position="222"/>
    </location>
</feature>
<dbReference type="Proteomes" id="UP001344447">
    <property type="component" value="Unassembled WGS sequence"/>
</dbReference>
<feature type="transmembrane region" description="Helical" evidence="1">
    <location>
        <begin position="167"/>
        <end position="185"/>
    </location>
</feature>
<protein>
    <submittedName>
        <fullName evidence="2">Uncharacterized protein</fullName>
    </submittedName>
</protein>
<sequence length="371" mass="43258">MTSTKKLAVSQFLTSKNDYYHLFLNGTFFLYYFIIAIFFCFFIVFRRYRSPKTIIISLCCIIKVIFSSFFITDFLNFIDNQKYDYTKHSFYINTILKSLSTTTTITLNSFHFYLFTSFITFALYFLISYKLYGIVYRKSENETNNIGGIMNEIRNKLLNTIFKGRRVAIVELVALIWIFSLLFMILQSSLFETSNIESGKSKKVLIFSLLSLISFGYLLLNIRTRSKNLQISRNSFLDDQSMITDKHKVTFPKETKDSIELFNLEISKDIVITKLNDSYAQFIYYSTMYYFSVTLVYYSVTISSGFWKLVVEGVSPSFSLAISTYQAIVNVLPIIDIAFTILFILHSITLISYSNQIFSIDKVLINKNKKK</sequence>
<reference evidence="2 3" key="1">
    <citation type="submission" date="2023-11" db="EMBL/GenBank/DDBJ databases">
        <title>Dfirmibasis_genome.</title>
        <authorList>
            <person name="Edelbroek B."/>
            <person name="Kjellin J."/>
            <person name="Jerlstrom-Hultqvist J."/>
            <person name="Soderbom F."/>
        </authorList>
    </citation>
    <scope>NUCLEOTIDE SEQUENCE [LARGE SCALE GENOMIC DNA]</scope>
    <source>
        <strain evidence="2 3">TNS-C-14</strain>
    </source>
</reference>
<proteinExistence type="predicted"/>
<feature type="transmembrane region" description="Helical" evidence="1">
    <location>
        <begin position="54"/>
        <end position="78"/>
    </location>
</feature>
<accession>A0AAN7U2I8</accession>
<evidence type="ECO:0000256" key="1">
    <source>
        <dbReference type="SAM" id="Phobius"/>
    </source>
</evidence>